<dbReference type="Proteomes" id="UP000252517">
    <property type="component" value="Unassembled WGS sequence"/>
</dbReference>
<dbReference type="RefSeq" id="WP_114086575.1">
    <property type="nucleotide sequence ID" value="NZ_JPWH01000001.1"/>
</dbReference>
<dbReference type="EMBL" id="JPWH01000001">
    <property type="protein sequence ID" value="RCK54003.1"/>
    <property type="molecule type" value="Genomic_DNA"/>
</dbReference>
<proteinExistence type="predicted"/>
<accession>A0A367XK14</accession>
<sequence length="109" mass="12210">MNNLQAQYENIRRQLGLAYHLGLSTLLEIMHDGEPDLMGVDELRDALAGSADERLDNVLEQSKHLICAAVREVSVCGKVSPSRAASRLLEMAHDAGFWELALMYQPKFR</sequence>
<name>A0A367XK14_9PROT</name>
<dbReference type="AlphaFoldDB" id="A0A367XK14"/>
<evidence type="ECO:0000313" key="2">
    <source>
        <dbReference type="Proteomes" id="UP000252517"/>
    </source>
</evidence>
<organism evidence="1 2">
    <name type="scientific">Thalassospira profundimaris</name>
    <dbReference type="NCBI Taxonomy" id="502049"/>
    <lineage>
        <taxon>Bacteria</taxon>
        <taxon>Pseudomonadati</taxon>
        <taxon>Pseudomonadota</taxon>
        <taxon>Alphaproteobacteria</taxon>
        <taxon>Rhodospirillales</taxon>
        <taxon>Thalassospiraceae</taxon>
        <taxon>Thalassospira</taxon>
    </lineage>
</organism>
<evidence type="ECO:0000313" key="1">
    <source>
        <dbReference type="EMBL" id="RCK54003.1"/>
    </source>
</evidence>
<gene>
    <name evidence="1" type="ORF">TH25_01175</name>
</gene>
<protein>
    <submittedName>
        <fullName evidence="1">Uncharacterized protein</fullName>
    </submittedName>
</protein>
<comment type="caution">
    <text evidence="1">The sequence shown here is derived from an EMBL/GenBank/DDBJ whole genome shotgun (WGS) entry which is preliminary data.</text>
</comment>
<reference evidence="1 2" key="1">
    <citation type="submission" date="2014-07" db="EMBL/GenBank/DDBJ databases">
        <title>Draft genome sequence of Thalassospira profundimaris S25-3-2.</title>
        <authorList>
            <person name="Lai Q."/>
            <person name="Shao Z."/>
        </authorList>
    </citation>
    <scope>NUCLEOTIDE SEQUENCE [LARGE SCALE GENOMIC DNA]</scope>
    <source>
        <strain evidence="1 2">S25-3-2</strain>
    </source>
</reference>